<dbReference type="FunFam" id="3.10.50.10:FF:000001">
    <property type="entry name" value="Chitinase 3-like 1"/>
    <property type="match status" value="2"/>
</dbReference>
<keyword evidence="2" id="KW-0147">Chitin-binding</keyword>
<dbReference type="InterPro" id="IPR050314">
    <property type="entry name" value="Glycosyl_Hydrlase_18"/>
</dbReference>
<accession>A0A9Q0M8W9</accession>
<dbReference type="GO" id="GO:0004568">
    <property type="term" value="F:chitinase activity"/>
    <property type="evidence" value="ECO:0007669"/>
    <property type="project" value="TreeGrafter"/>
</dbReference>
<evidence type="ECO:0000256" key="3">
    <source>
        <dbReference type="ARBA" id="ARBA00022729"/>
    </source>
</evidence>
<dbReference type="Gene3D" id="3.10.50.10">
    <property type="match status" value="2"/>
</dbReference>
<evidence type="ECO:0000259" key="8">
    <source>
        <dbReference type="PROSITE" id="PS50940"/>
    </source>
</evidence>
<dbReference type="Pfam" id="PF00704">
    <property type="entry name" value="Glyco_hydro_18"/>
    <property type="match status" value="2"/>
</dbReference>
<dbReference type="SUPFAM" id="SSF57625">
    <property type="entry name" value="Invertebrate chitin-binding proteins"/>
    <property type="match status" value="1"/>
</dbReference>
<feature type="domain" description="GH18" evidence="9">
    <location>
        <begin position="506"/>
        <end position="873"/>
    </location>
</feature>
<evidence type="ECO:0000256" key="1">
    <source>
        <dbReference type="ARBA" id="ARBA00009121"/>
    </source>
</evidence>
<protein>
    <recommendedName>
        <fullName evidence="12">Blo t chitinase allergen</fullName>
    </recommendedName>
</protein>
<keyword evidence="5" id="KW-1015">Disulfide bond</keyword>
<keyword evidence="6 7" id="KW-0326">Glycosidase</keyword>
<reference evidence="10" key="1">
    <citation type="submission" date="2022-12" db="EMBL/GenBank/DDBJ databases">
        <title>Genome assemblies of Blomia tropicalis.</title>
        <authorList>
            <person name="Cui Y."/>
        </authorList>
    </citation>
    <scope>NUCLEOTIDE SEQUENCE</scope>
    <source>
        <tissue evidence="10">Adult mites</tissue>
    </source>
</reference>
<keyword evidence="4 7" id="KW-0378">Hydrolase</keyword>
<comment type="similarity">
    <text evidence="1">Belongs to the glycosyl hydrolase 18 family. Chitinase class II subfamily.</text>
</comment>
<dbReference type="Pfam" id="PF01607">
    <property type="entry name" value="CBM_14"/>
    <property type="match status" value="1"/>
</dbReference>
<dbReference type="PANTHER" id="PTHR11177">
    <property type="entry name" value="CHITINASE"/>
    <property type="match status" value="1"/>
</dbReference>
<dbReference type="SUPFAM" id="SSF51445">
    <property type="entry name" value="(Trans)glycosidases"/>
    <property type="match status" value="2"/>
</dbReference>
<organism evidence="10 11">
    <name type="scientific">Blomia tropicalis</name>
    <name type="common">Mite</name>
    <dbReference type="NCBI Taxonomy" id="40697"/>
    <lineage>
        <taxon>Eukaryota</taxon>
        <taxon>Metazoa</taxon>
        <taxon>Ecdysozoa</taxon>
        <taxon>Arthropoda</taxon>
        <taxon>Chelicerata</taxon>
        <taxon>Arachnida</taxon>
        <taxon>Acari</taxon>
        <taxon>Acariformes</taxon>
        <taxon>Sarcoptiformes</taxon>
        <taxon>Astigmata</taxon>
        <taxon>Glycyphagoidea</taxon>
        <taxon>Echimyopodidae</taxon>
        <taxon>Blomia</taxon>
    </lineage>
</organism>
<dbReference type="InterPro" id="IPR011583">
    <property type="entry name" value="Chitinase_II/V-like_cat"/>
</dbReference>
<dbReference type="PROSITE" id="PS50940">
    <property type="entry name" value="CHIT_BIND_II"/>
    <property type="match status" value="1"/>
</dbReference>
<dbReference type="InterPro" id="IPR001579">
    <property type="entry name" value="Glyco_hydro_18_chit_AS"/>
</dbReference>
<dbReference type="SMART" id="SM00494">
    <property type="entry name" value="ChtBD2"/>
    <property type="match status" value="1"/>
</dbReference>
<dbReference type="FunFam" id="2.170.140.10:FF:000007">
    <property type="entry name" value="Acidic mammalian chitinase"/>
    <property type="match status" value="1"/>
</dbReference>
<evidence type="ECO:0000256" key="5">
    <source>
        <dbReference type="ARBA" id="ARBA00023157"/>
    </source>
</evidence>
<dbReference type="SMART" id="SM00636">
    <property type="entry name" value="Glyco_18"/>
    <property type="match status" value="2"/>
</dbReference>
<proteinExistence type="inferred from homology"/>
<evidence type="ECO:0000256" key="2">
    <source>
        <dbReference type="ARBA" id="ARBA00022669"/>
    </source>
</evidence>
<dbReference type="SUPFAM" id="SSF54556">
    <property type="entry name" value="Chitinase insertion domain"/>
    <property type="match status" value="2"/>
</dbReference>
<dbReference type="Proteomes" id="UP001142055">
    <property type="component" value="Chromosome 2"/>
</dbReference>
<dbReference type="GO" id="GO:0005975">
    <property type="term" value="P:carbohydrate metabolic process"/>
    <property type="evidence" value="ECO:0007669"/>
    <property type="project" value="InterPro"/>
</dbReference>
<evidence type="ECO:0000256" key="7">
    <source>
        <dbReference type="RuleBase" id="RU000489"/>
    </source>
</evidence>
<dbReference type="InterPro" id="IPR001223">
    <property type="entry name" value="Glyco_hydro18_cat"/>
</dbReference>
<dbReference type="GO" id="GO:0006032">
    <property type="term" value="P:chitin catabolic process"/>
    <property type="evidence" value="ECO:0007669"/>
    <property type="project" value="TreeGrafter"/>
</dbReference>
<comment type="caution">
    <text evidence="10">The sequence shown here is derived from an EMBL/GenBank/DDBJ whole genome shotgun (WGS) entry which is preliminary data.</text>
</comment>
<gene>
    <name evidence="10" type="ORF">RDWZM_005699</name>
</gene>
<dbReference type="PROSITE" id="PS01095">
    <property type="entry name" value="GH18_1"/>
    <property type="match status" value="1"/>
</dbReference>
<dbReference type="InterPro" id="IPR029070">
    <property type="entry name" value="Chitinase_insertion_sf"/>
</dbReference>
<dbReference type="Gene3D" id="3.20.20.80">
    <property type="entry name" value="Glycosidases"/>
    <property type="match status" value="2"/>
</dbReference>
<evidence type="ECO:0000256" key="6">
    <source>
        <dbReference type="ARBA" id="ARBA00023295"/>
    </source>
</evidence>
<evidence type="ECO:0000259" key="9">
    <source>
        <dbReference type="PROSITE" id="PS51910"/>
    </source>
</evidence>
<feature type="domain" description="Chitin-binding type-2" evidence="8">
    <location>
        <begin position="896"/>
        <end position="955"/>
    </location>
</feature>
<dbReference type="InterPro" id="IPR036508">
    <property type="entry name" value="Chitin-bd_dom_sf"/>
</dbReference>
<dbReference type="PANTHER" id="PTHR11177:SF317">
    <property type="entry name" value="CHITINASE 12-RELATED"/>
    <property type="match status" value="1"/>
</dbReference>
<keyword evidence="11" id="KW-1185">Reference proteome</keyword>
<dbReference type="OMA" id="YERMMTL"/>
<evidence type="ECO:0000313" key="11">
    <source>
        <dbReference type="Proteomes" id="UP001142055"/>
    </source>
</evidence>
<dbReference type="EMBL" id="JAPWDV010000002">
    <property type="protein sequence ID" value="KAJ6219887.1"/>
    <property type="molecule type" value="Genomic_DNA"/>
</dbReference>
<dbReference type="AlphaFoldDB" id="A0A9Q0M8W9"/>
<dbReference type="FunFam" id="3.20.20.80:FF:000007">
    <property type="entry name" value="Acidic mammalian chitinase"/>
    <property type="match status" value="2"/>
</dbReference>
<dbReference type="GO" id="GO:0008061">
    <property type="term" value="F:chitin binding"/>
    <property type="evidence" value="ECO:0007669"/>
    <property type="project" value="UniProtKB-KW"/>
</dbReference>
<feature type="domain" description="GH18" evidence="9">
    <location>
        <begin position="81"/>
        <end position="449"/>
    </location>
</feature>
<keyword evidence="3" id="KW-0732">Signal</keyword>
<dbReference type="GO" id="GO:0005576">
    <property type="term" value="C:extracellular region"/>
    <property type="evidence" value="ECO:0007669"/>
    <property type="project" value="InterPro"/>
</dbReference>
<evidence type="ECO:0000256" key="4">
    <source>
        <dbReference type="ARBA" id="ARBA00022801"/>
    </source>
</evidence>
<sequence>MTRVPLITISYNLSSLTMSHDCCSQGVIWRKHVTTVILLIGFSLNLSQSKRLFNTRLFNQLSSNSNPAKDELQISNKPNNKKVVCYYTNWSQYRPKEGKFDPEDIDPFICTHIIYSFGWMKANKMTSFDSTDETKGDKKGTYERVINLKKKNPDLKILLAVGGWSFGTERFKTMSSTRYNRQVFIFSALDYLRKRNFDGLDLDWEFPKGSDDKRNFVDLLKELRDAFESEAKEKQLPRLLLTAAVSAGSETVKGGYDVASVGKYVDFLNIMSYDFHGKWEPKTGHNAPLYAIPTETDWRKQLTLDYGVKLWETLGTPKEKIVVGLATYGRSFTLASSNTGMNAPSSGGGKAGEFTREAGFLSFYEICDMLKGGAKYIWDDEQKVPYAIQGDQWVGFDDERSIREKLRWIKDNGYGGAMVWTVDMDDFRGTCSGRKYPLIGLMGEELLGRPKQKSNIESIIEKAKKASHMRISVPSTESNLIIDSKPTEGTTVNTLSASKPANESNARIVCYFTNWSHKRPGQGQFNPENLDPFLCTHVIYAFSNLNSEFKLIPSEPSDEGKGGLYERVLALKQKNPNLKVMIAVGGWMMGPAPFKTLTESSYRQTLFTFNVIEFLRKKGFDGLDVCWEFPRGAEDKEKYTNLMKELRETFDGEAKGSGKSRLLLSAAVPASYEAVNSGYDVVEVSKYADFLNVMSYDFHGDWEKNVSHNAPLFALNGASDYQKKLTVDFSINEWLNKGAAKEKIVVGLPTYGRSFTLASPNLTDVNAPAIKGGTPGLFTKESGFLSFFEVCDLLKSGATLVWDNEQMVPYAYLGDQWVGFDDPRSFKVKTQWLRQAGLGGVMIWSVDMDDFSGSCLGSKFPLITAAKDELKGYYVENLETTLSNGAGGKSSENKDEVKCDEAEGHISYHQDKNDCTQYYMCEGSRRHHMPCPQNLVFNIKENVCDWPENVEECATALIDGGNPKPKLL</sequence>
<dbReference type="InterPro" id="IPR002557">
    <property type="entry name" value="Chitin-bd_dom"/>
</dbReference>
<dbReference type="InterPro" id="IPR017853">
    <property type="entry name" value="GH"/>
</dbReference>
<evidence type="ECO:0000313" key="10">
    <source>
        <dbReference type="EMBL" id="KAJ6219887.1"/>
    </source>
</evidence>
<evidence type="ECO:0008006" key="12">
    <source>
        <dbReference type="Google" id="ProtNLM"/>
    </source>
</evidence>
<dbReference type="CDD" id="cd02872">
    <property type="entry name" value="GH18_chitolectin_chitotriosidase"/>
    <property type="match status" value="2"/>
</dbReference>
<dbReference type="Gene3D" id="2.170.140.10">
    <property type="entry name" value="Chitin binding domain"/>
    <property type="match status" value="1"/>
</dbReference>
<name>A0A9Q0M8W9_BLOTA</name>
<dbReference type="PROSITE" id="PS51910">
    <property type="entry name" value="GH18_2"/>
    <property type="match status" value="2"/>
</dbReference>